<dbReference type="GO" id="GO:0005506">
    <property type="term" value="F:iron ion binding"/>
    <property type="evidence" value="ECO:0007669"/>
    <property type="project" value="InterPro"/>
</dbReference>
<dbReference type="RefSeq" id="WP_176953650.1">
    <property type="nucleotide sequence ID" value="NZ_FNFF01000001.1"/>
</dbReference>
<dbReference type="PRINTS" id="PR00385">
    <property type="entry name" value="P450"/>
</dbReference>
<keyword evidence="3 7" id="KW-0479">Metal-binding</keyword>
<evidence type="ECO:0000256" key="5">
    <source>
        <dbReference type="ARBA" id="ARBA00023004"/>
    </source>
</evidence>
<evidence type="ECO:0000313" key="10">
    <source>
        <dbReference type="Proteomes" id="UP000199155"/>
    </source>
</evidence>
<dbReference type="SUPFAM" id="SSF48264">
    <property type="entry name" value="Cytochrome P450"/>
    <property type="match status" value="1"/>
</dbReference>
<name>A0A1G8UY09_9ACTN</name>
<sequence length="430" mass="46524">MTEPTEPTPSTEPAELPQPTDPTQPAGAAQPAEAAAPFGVVDLGAYGEQFTRDPYPLYAELRSRGPAHFVRLAPPYQEMYTWLIVGYEEARAALTDPRLVKHPSALDGSGFEGDPIGTHLLLADPPQHTRLRKLVAREFTARRVQALAPRVQEIAEELLDAMGERGRTNLIDAYAFPLPLTVICELLGVPAMDREAFRAMSNEVVAPTGVEEEMAAVTRLAAYLDELIEDKRCTAPADDLLSALIRTTAEDGDQLSADELRAMAFLLLIAGHETTVNLIGNAVHALLARPGELAAVRADFGRIDAVIEETLRHEGPVENATYRFTAEPVTVGEVTIPAGHAVLVSLAAAGHDPARYPDPGRFDPDRSTQGHLAFGHGIHFCMGAPLARLEARIALRSLLERCPDLALDGVPGPWLPGMLVRGVRNLPVKW</sequence>
<evidence type="ECO:0000256" key="3">
    <source>
        <dbReference type="ARBA" id="ARBA00022723"/>
    </source>
</evidence>
<protein>
    <submittedName>
        <fullName evidence="9">Cytochrome P450</fullName>
    </submittedName>
</protein>
<reference evidence="9 10" key="1">
    <citation type="submission" date="2016-10" db="EMBL/GenBank/DDBJ databases">
        <authorList>
            <person name="de Groot N.N."/>
        </authorList>
    </citation>
    <scope>NUCLEOTIDE SEQUENCE [LARGE SCALE GENOMIC DNA]</scope>
    <source>
        <strain evidence="9 10">CGMCC 4.5727</strain>
    </source>
</reference>
<dbReference type="InterPro" id="IPR001128">
    <property type="entry name" value="Cyt_P450"/>
</dbReference>
<evidence type="ECO:0000256" key="1">
    <source>
        <dbReference type="ARBA" id="ARBA00010617"/>
    </source>
</evidence>
<dbReference type="PROSITE" id="PS00086">
    <property type="entry name" value="CYTOCHROME_P450"/>
    <property type="match status" value="1"/>
</dbReference>
<evidence type="ECO:0000313" key="9">
    <source>
        <dbReference type="EMBL" id="SDJ58457.1"/>
    </source>
</evidence>
<dbReference type="FunFam" id="1.10.630.10:FF:000018">
    <property type="entry name" value="Cytochrome P450 monooxygenase"/>
    <property type="match status" value="1"/>
</dbReference>
<keyword evidence="6 7" id="KW-0503">Monooxygenase</keyword>
<evidence type="ECO:0000256" key="2">
    <source>
        <dbReference type="ARBA" id="ARBA00022617"/>
    </source>
</evidence>
<dbReference type="GO" id="GO:0020037">
    <property type="term" value="F:heme binding"/>
    <property type="evidence" value="ECO:0007669"/>
    <property type="project" value="InterPro"/>
</dbReference>
<dbReference type="GO" id="GO:0004497">
    <property type="term" value="F:monooxygenase activity"/>
    <property type="evidence" value="ECO:0007669"/>
    <property type="project" value="UniProtKB-KW"/>
</dbReference>
<accession>A0A1G8UY09</accession>
<dbReference type="Pfam" id="PF00067">
    <property type="entry name" value="p450"/>
    <property type="match status" value="1"/>
</dbReference>
<feature type="region of interest" description="Disordered" evidence="8">
    <location>
        <begin position="1"/>
        <end position="33"/>
    </location>
</feature>
<proteinExistence type="inferred from homology"/>
<dbReference type="Proteomes" id="UP000199155">
    <property type="component" value="Unassembled WGS sequence"/>
</dbReference>
<evidence type="ECO:0000256" key="6">
    <source>
        <dbReference type="ARBA" id="ARBA00023033"/>
    </source>
</evidence>
<dbReference type="PANTHER" id="PTHR46696:SF1">
    <property type="entry name" value="CYTOCHROME P450 YJIB-RELATED"/>
    <property type="match status" value="1"/>
</dbReference>
<keyword evidence="10" id="KW-1185">Reference proteome</keyword>
<evidence type="ECO:0000256" key="7">
    <source>
        <dbReference type="RuleBase" id="RU000461"/>
    </source>
</evidence>
<dbReference type="InterPro" id="IPR017972">
    <property type="entry name" value="Cyt_P450_CS"/>
</dbReference>
<dbReference type="Gene3D" id="1.10.630.10">
    <property type="entry name" value="Cytochrome P450"/>
    <property type="match status" value="1"/>
</dbReference>
<dbReference type="STRING" id="417292.SAMN05421806_1011123"/>
<dbReference type="PRINTS" id="PR00359">
    <property type="entry name" value="BP450"/>
</dbReference>
<dbReference type="GO" id="GO:0016705">
    <property type="term" value="F:oxidoreductase activity, acting on paired donors, with incorporation or reduction of molecular oxygen"/>
    <property type="evidence" value="ECO:0007669"/>
    <property type="project" value="InterPro"/>
</dbReference>
<evidence type="ECO:0000256" key="4">
    <source>
        <dbReference type="ARBA" id="ARBA00023002"/>
    </source>
</evidence>
<keyword evidence="2 7" id="KW-0349">Heme</keyword>
<comment type="similarity">
    <text evidence="1 7">Belongs to the cytochrome P450 family.</text>
</comment>
<gene>
    <name evidence="9" type="ORF">SAMN05421806_1011123</name>
</gene>
<dbReference type="EMBL" id="FNFF01000001">
    <property type="protein sequence ID" value="SDJ58457.1"/>
    <property type="molecule type" value="Genomic_DNA"/>
</dbReference>
<keyword evidence="4 7" id="KW-0560">Oxidoreductase</keyword>
<dbReference type="AlphaFoldDB" id="A0A1G8UY09"/>
<dbReference type="InterPro" id="IPR002397">
    <property type="entry name" value="Cyt_P450_B"/>
</dbReference>
<organism evidence="9 10">
    <name type="scientific">Streptomyces indicus</name>
    <dbReference type="NCBI Taxonomy" id="417292"/>
    <lineage>
        <taxon>Bacteria</taxon>
        <taxon>Bacillati</taxon>
        <taxon>Actinomycetota</taxon>
        <taxon>Actinomycetes</taxon>
        <taxon>Kitasatosporales</taxon>
        <taxon>Streptomycetaceae</taxon>
        <taxon>Streptomyces</taxon>
    </lineage>
</organism>
<evidence type="ECO:0000256" key="8">
    <source>
        <dbReference type="SAM" id="MobiDB-lite"/>
    </source>
</evidence>
<dbReference type="InterPro" id="IPR036396">
    <property type="entry name" value="Cyt_P450_sf"/>
</dbReference>
<dbReference type="CDD" id="cd11029">
    <property type="entry name" value="CYP107-like"/>
    <property type="match status" value="1"/>
</dbReference>
<keyword evidence="5 7" id="KW-0408">Iron</keyword>
<dbReference type="PANTHER" id="PTHR46696">
    <property type="entry name" value="P450, PUTATIVE (EUROFUNG)-RELATED"/>
    <property type="match status" value="1"/>
</dbReference>